<evidence type="ECO:0000313" key="7">
    <source>
        <dbReference type="EMBL" id="PJE62407.1"/>
    </source>
</evidence>
<evidence type="ECO:0000256" key="1">
    <source>
        <dbReference type="ARBA" id="ARBA00022598"/>
    </source>
</evidence>
<comment type="function">
    <text evidence="5">Allows the formation of correctly charged Gln-tRNA(Gln) through the transamidation of misacylated Glu-tRNA(Gln) in organisms which lack glutaminyl-tRNA synthetase. The reaction takes place in the presence of glutamine and ATP through an activated gamma-phospho-Glu-tRNA(Gln).</text>
</comment>
<dbReference type="AlphaFoldDB" id="A0A2M8KR60"/>
<comment type="catalytic activity">
    <reaction evidence="5">
        <text>L-glutamyl-tRNA(Gln) + L-glutamine + ATP + H2O = L-glutaminyl-tRNA(Gln) + L-glutamate + ADP + phosphate + H(+)</text>
        <dbReference type="Rhea" id="RHEA:17521"/>
        <dbReference type="Rhea" id="RHEA-COMP:9681"/>
        <dbReference type="Rhea" id="RHEA-COMP:9684"/>
        <dbReference type="ChEBI" id="CHEBI:15377"/>
        <dbReference type="ChEBI" id="CHEBI:15378"/>
        <dbReference type="ChEBI" id="CHEBI:29985"/>
        <dbReference type="ChEBI" id="CHEBI:30616"/>
        <dbReference type="ChEBI" id="CHEBI:43474"/>
        <dbReference type="ChEBI" id="CHEBI:58359"/>
        <dbReference type="ChEBI" id="CHEBI:78520"/>
        <dbReference type="ChEBI" id="CHEBI:78521"/>
        <dbReference type="ChEBI" id="CHEBI:456216"/>
        <dbReference type="EC" id="6.3.5.7"/>
    </reaction>
</comment>
<evidence type="ECO:0000256" key="2">
    <source>
        <dbReference type="ARBA" id="ARBA00022741"/>
    </source>
</evidence>
<reference evidence="8" key="1">
    <citation type="submission" date="2017-09" db="EMBL/GenBank/DDBJ databases">
        <title>Depth-based differentiation of microbial function through sediment-hosted aquifers and enrichment of novel symbionts in the deep terrestrial subsurface.</title>
        <authorList>
            <person name="Probst A.J."/>
            <person name="Ladd B."/>
            <person name="Jarett J.K."/>
            <person name="Geller-Mcgrath D.E."/>
            <person name="Sieber C.M.K."/>
            <person name="Emerson J.B."/>
            <person name="Anantharaman K."/>
            <person name="Thomas B.C."/>
            <person name="Malmstrom R."/>
            <person name="Stieglmeier M."/>
            <person name="Klingl A."/>
            <person name="Woyke T."/>
            <person name="Ryan C.M."/>
            <person name="Banfield J.F."/>
        </authorList>
    </citation>
    <scope>NUCLEOTIDE SEQUENCE [LARGE SCALE GENOMIC DNA]</scope>
</reference>
<evidence type="ECO:0000259" key="6">
    <source>
        <dbReference type="Pfam" id="PF01425"/>
    </source>
</evidence>
<dbReference type="PANTHER" id="PTHR11895">
    <property type="entry name" value="TRANSAMIDASE"/>
    <property type="match status" value="1"/>
</dbReference>
<comment type="caution">
    <text evidence="7">The sequence shown here is derived from an EMBL/GenBank/DDBJ whole genome shotgun (WGS) entry which is preliminary data.</text>
</comment>
<comment type="subunit">
    <text evidence="5">Heterotrimer of A, B and C subunits.</text>
</comment>
<dbReference type="EC" id="6.3.5.7" evidence="5"/>
<dbReference type="NCBIfam" id="TIGR00132">
    <property type="entry name" value="gatA"/>
    <property type="match status" value="1"/>
</dbReference>
<feature type="active site" description="Acyl-ester intermediate" evidence="5">
    <location>
        <position position="167"/>
    </location>
</feature>
<organism evidence="7 8">
    <name type="scientific">Candidatus Roizmanbacteria bacterium CG10_big_fil_rev_8_21_14_0_10_39_6</name>
    <dbReference type="NCBI Taxonomy" id="1974853"/>
    <lineage>
        <taxon>Bacteria</taxon>
        <taxon>Candidatus Roizmaniibacteriota</taxon>
    </lineage>
</organism>
<evidence type="ECO:0000313" key="8">
    <source>
        <dbReference type="Proteomes" id="UP000229554"/>
    </source>
</evidence>
<feature type="active site" description="Charge relay system" evidence="5">
    <location>
        <position position="68"/>
    </location>
</feature>
<keyword evidence="2 5" id="KW-0547">Nucleotide-binding</keyword>
<keyword evidence="7" id="KW-0808">Transferase</keyword>
<evidence type="ECO:0000256" key="4">
    <source>
        <dbReference type="ARBA" id="ARBA00022917"/>
    </source>
</evidence>
<accession>A0A2M8KR60</accession>
<dbReference type="HAMAP" id="MF_00120">
    <property type="entry name" value="GatA"/>
    <property type="match status" value="1"/>
</dbReference>
<protein>
    <recommendedName>
        <fullName evidence="5">Glutamyl-tRNA(Gln) amidotransferase subunit A</fullName>
        <shortName evidence="5">Glu-ADT subunit A</shortName>
        <ecNumber evidence="5">6.3.5.7</ecNumber>
    </recommendedName>
</protein>
<sequence>MKLHHLTIAQLRAMLSKKLVSRQEVFEYFKKRIHVLNPSLNAILTETKEIDTKEDSTLPLYGIPFSMKDTYVTKGIRTTAGSRVLKDYIPQYDATVYTKLKNHGAVLIGKTNCDAWGHGSSTENSDFGPVKNPWNHAYVAGGSSGGSAASVISGMSMFDIGEDTGGSIRLPSSFCSTVGLKVTYGLTSRYGCIAYASSLDTVGPIGKSVEDVAIILETIAGNDPLDATSVRHKTPKYTQTLRDKKNGLVIGLPKEYFKNSLTPSVAKKIQETIAVYKEMGIAFKEVSLSLTDYAIAAYYLLATSETSSNLARYDGIRYGNERSVFGKEAKLRMMLGAFTLSAGYYDAYYIKATKIRSLIKQEFDTVFKEVDLLLVPTSPTPAFKLGEKMNDPLQMYLSDIFTIPTNIAGIPALSVPCGLSEDTKLPIGFQLLGPAFSEGLILQTAYRYENAVGGFMKFDTPIE</sequence>
<dbReference type="GO" id="GO:0050567">
    <property type="term" value="F:glutaminyl-tRNA synthase (glutamine-hydrolyzing) activity"/>
    <property type="evidence" value="ECO:0007669"/>
    <property type="project" value="UniProtKB-UniRule"/>
</dbReference>
<keyword evidence="4 5" id="KW-0648">Protein biosynthesis</keyword>
<feature type="active site" description="Charge relay system" evidence="5">
    <location>
        <position position="143"/>
    </location>
</feature>
<keyword evidence="3 5" id="KW-0067">ATP-binding</keyword>
<name>A0A2M8KR60_9BACT</name>
<dbReference type="EMBL" id="PFED01000210">
    <property type="protein sequence ID" value="PJE62407.1"/>
    <property type="molecule type" value="Genomic_DNA"/>
</dbReference>
<dbReference type="SUPFAM" id="SSF75304">
    <property type="entry name" value="Amidase signature (AS) enzymes"/>
    <property type="match status" value="1"/>
</dbReference>
<dbReference type="GO" id="GO:0016740">
    <property type="term" value="F:transferase activity"/>
    <property type="evidence" value="ECO:0007669"/>
    <property type="project" value="UniProtKB-KW"/>
</dbReference>
<gene>
    <name evidence="5 7" type="primary">gatA</name>
    <name evidence="7" type="ORF">COU88_05155</name>
</gene>
<dbReference type="Pfam" id="PF01425">
    <property type="entry name" value="Amidase"/>
    <property type="match status" value="1"/>
</dbReference>
<comment type="similarity">
    <text evidence="5">Belongs to the amidase family. GatA subfamily.</text>
</comment>
<feature type="domain" description="Amidase" evidence="6">
    <location>
        <begin position="24"/>
        <end position="442"/>
    </location>
</feature>
<keyword evidence="1 5" id="KW-0436">Ligase</keyword>
<evidence type="ECO:0000256" key="3">
    <source>
        <dbReference type="ARBA" id="ARBA00022840"/>
    </source>
</evidence>
<dbReference type="InterPro" id="IPR023631">
    <property type="entry name" value="Amidase_dom"/>
</dbReference>
<dbReference type="InterPro" id="IPR004412">
    <property type="entry name" value="GatA"/>
</dbReference>
<dbReference type="Gene3D" id="3.90.1300.10">
    <property type="entry name" value="Amidase signature (AS) domain"/>
    <property type="match status" value="1"/>
</dbReference>
<dbReference type="GO" id="GO:0030956">
    <property type="term" value="C:glutamyl-tRNA(Gln) amidotransferase complex"/>
    <property type="evidence" value="ECO:0007669"/>
    <property type="project" value="InterPro"/>
</dbReference>
<dbReference type="GO" id="GO:0005524">
    <property type="term" value="F:ATP binding"/>
    <property type="evidence" value="ECO:0007669"/>
    <property type="project" value="UniProtKB-KW"/>
</dbReference>
<dbReference type="InterPro" id="IPR036928">
    <property type="entry name" value="AS_sf"/>
</dbReference>
<dbReference type="PANTHER" id="PTHR11895:SF151">
    <property type="entry name" value="GLUTAMYL-TRNA(GLN) AMIDOTRANSFERASE SUBUNIT A"/>
    <property type="match status" value="1"/>
</dbReference>
<dbReference type="InterPro" id="IPR000120">
    <property type="entry name" value="Amidase"/>
</dbReference>
<proteinExistence type="inferred from homology"/>
<dbReference type="Proteomes" id="UP000229554">
    <property type="component" value="Unassembled WGS sequence"/>
</dbReference>
<dbReference type="GO" id="GO:0006412">
    <property type="term" value="P:translation"/>
    <property type="evidence" value="ECO:0007669"/>
    <property type="project" value="UniProtKB-UniRule"/>
</dbReference>
<evidence type="ECO:0000256" key="5">
    <source>
        <dbReference type="HAMAP-Rule" id="MF_00120"/>
    </source>
</evidence>